<feature type="region of interest" description="Disordered" evidence="1">
    <location>
        <begin position="240"/>
        <end position="322"/>
    </location>
</feature>
<keyword evidence="2" id="KW-0472">Membrane</keyword>
<dbReference type="EMBL" id="PDNB01000097">
    <property type="protein sequence ID" value="PGH08858.1"/>
    <property type="molecule type" value="Genomic_DNA"/>
</dbReference>
<protein>
    <recommendedName>
        <fullName evidence="6">Mid2 domain-containing protein</fullName>
    </recommendedName>
</protein>
<accession>A0A2B7XJQ2</accession>
<dbReference type="OrthoDB" id="3798874at2759"/>
<dbReference type="STRING" id="1447875.A0A2B7XJQ2"/>
<feature type="compositionally biased region" description="Basic and acidic residues" evidence="1">
    <location>
        <begin position="280"/>
        <end position="294"/>
    </location>
</feature>
<evidence type="ECO:0000313" key="4">
    <source>
        <dbReference type="EMBL" id="PGH08858.1"/>
    </source>
</evidence>
<feature type="signal peptide" evidence="3">
    <location>
        <begin position="1"/>
        <end position="23"/>
    </location>
</feature>
<feature type="chain" id="PRO_5012654235" description="Mid2 domain-containing protein" evidence="3">
    <location>
        <begin position="24"/>
        <end position="322"/>
    </location>
</feature>
<name>A0A2B7XJQ2_9EURO</name>
<feature type="region of interest" description="Disordered" evidence="1">
    <location>
        <begin position="144"/>
        <end position="201"/>
    </location>
</feature>
<comment type="caution">
    <text evidence="4">The sequence shown here is derived from an EMBL/GenBank/DDBJ whole genome shotgun (WGS) entry which is preliminary data.</text>
</comment>
<sequence>MRLMLSPSSLLIVVSLCSAAARALTCFAPDGRDLKETEAYAKSKQEPHSCSTQGIGACCVQGQTCGDDNLCRGENNVTTREYCMDRTWPDSCSQLCLEPKWGGAGIQLTVCEENVYCCGPNNQTCCEKGEGTRLDPSNGRVLAIGTSSLPPLATSTPSVPPSPGITEGSNGTAGAGEGRGAGGGKGGTGGGKKGGGGGGGGGGGSNISAGAGAGIGIGSVAGLVLFGLLGWFYIRERRKRKALESGRAPLPASSRASAEMAGYPSKSTAQYQPTPQFEPPAREMDGTRPVREIDGAPMVYEVGDTSPRAELGGDVYSSQKRR</sequence>
<organism evidence="4 5">
    <name type="scientific">Helicocarpus griseus UAMH5409</name>
    <dbReference type="NCBI Taxonomy" id="1447875"/>
    <lineage>
        <taxon>Eukaryota</taxon>
        <taxon>Fungi</taxon>
        <taxon>Dikarya</taxon>
        <taxon>Ascomycota</taxon>
        <taxon>Pezizomycotina</taxon>
        <taxon>Eurotiomycetes</taxon>
        <taxon>Eurotiomycetidae</taxon>
        <taxon>Onygenales</taxon>
        <taxon>Ajellomycetaceae</taxon>
        <taxon>Helicocarpus</taxon>
    </lineage>
</organism>
<dbReference type="Proteomes" id="UP000223968">
    <property type="component" value="Unassembled WGS sequence"/>
</dbReference>
<feature type="compositionally biased region" description="Low complexity" evidence="1">
    <location>
        <begin position="146"/>
        <end position="157"/>
    </location>
</feature>
<dbReference type="AlphaFoldDB" id="A0A2B7XJQ2"/>
<feature type="compositionally biased region" description="Gly residues" evidence="1">
    <location>
        <begin position="171"/>
        <end position="201"/>
    </location>
</feature>
<keyword evidence="3" id="KW-0732">Signal</keyword>
<feature type="compositionally biased region" description="Polar residues" evidence="1">
    <location>
        <begin position="265"/>
        <end position="275"/>
    </location>
</feature>
<keyword evidence="2" id="KW-1133">Transmembrane helix</keyword>
<evidence type="ECO:0000256" key="1">
    <source>
        <dbReference type="SAM" id="MobiDB-lite"/>
    </source>
</evidence>
<feature type="compositionally biased region" description="Low complexity" evidence="1">
    <location>
        <begin position="245"/>
        <end position="258"/>
    </location>
</feature>
<evidence type="ECO:0008006" key="6">
    <source>
        <dbReference type="Google" id="ProtNLM"/>
    </source>
</evidence>
<gene>
    <name evidence="4" type="ORF">AJ79_05863</name>
</gene>
<evidence type="ECO:0000256" key="3">
    <source>
        <dbReference type="SAM" id="SignalP"/>
    </source>
</evidence>
<keyword evidence="2" id="KW-0812">Transmembrane</keyword>
<proteinExistence type="predicted"/>
<evidence type="ECO:0000256" key="2">
    <source>
        <dbReference type="SAM" id="Phobius"/>
    </source>
</evidence>
<keyword evidence="5" id="KW-1185">Reference proteome</keyword>
<evidence type="ECO:0000313" key="5">
    <source>
        <dbReference type="Proteomes" id="UP000223968"/>
    </source>
</evidence>
<reference evidence="4 5" key="1">
    <citation type="submission" date="2017-10" db="EMBL/GenBank/DDBJ databases">
        <title>Comparative genomics in systemic dimorphic fungi from Ajellomycetaceae.</title>
        <authorList>
            <person name="Munoz J.F."/>
            <person name="Mcewen J.G."/>
            <person name="Clay O.K."/>
            <person name="Cuomo C.A."/>
        </authorList>
    </citation>
    <scope>NUCLEOTIDE SEQUENCE [LARGE SCALE GENOMIC DNA]</scope>
    <source>
        <strain evidence="4 5">UAMH5409</strain>
    </source>
</reference>
<feature type="transmembrane region" description="Helical" evidence="2">
    <location>
        <begin position="213"/>
        <end position="234"/>
    </location>
</feature>